<dbReference type="InterPro" id="IPR003661">
    <property type="entry name" value="HisK_dim/P_dom"/>
</dbReference>
<comment type="caution">
    <text evidence="18">The sequence shown here is derived from an EMBL/GenBank/DDBJ whole genome shotgun (WGS) entry which is preliminary data.</text>
</comment>
<dbReference type="Pfam" id="PF00072">
    <property type="entry name" value="Response_reg"/>
    <property type="match status" value="1"/>
</dbReference>
<dbReference type="Pfam" id="PF00672">
    <property type="entry name" value="HAMP"/>
    <property type="match status" value="1"/>
</dbReference>
<feature type="modified residue" description="4-aspartylphosphate" evidence="11">
    <location>
        <position position="860"/>
    </location>
</feature>
<keyword evidence="10 12" id="KW-0472">Membrane</keyword>
<dbReference type="GO" id="GO:0000155">
    <property type="term" value="F:phosphorelay sensor kinase activity"/>
    <property type="evidence" value="ECO:0007669"/>
    <property type="project" value="InterPro"/>
</dbReference>
<dbReference type="SMART" id="SM01049">
    <property type="entry name" value="Cache_2"/>
    <property type="match status" value="2"/>
</dbReference>
<evidence type="ECO:0000256" key="11">
    <source>
        <dbReference type="PROSITE-ProRule" id="PRU00169"/>
    </source>
</evidence>
<feature type="domain" description="PAS" evidence="15">
    <location>
        <begin position="430"/>
        <end position="500"/>
    </location>
</feature>
<evidence type="ECO:0000256" key="5">
    <source>
        <dbReference type="ARBA" id="ARBA00022553"/>
    </source>
</evidence>
<dbReference type="SMART" id="SM00448">
    <property type="entry name" value="REC"/>
    <property type="match status" value="1"/>
</dbReference>
<dbReference type="PANTHER" id="PTHR43065:SF42">
    <property type="entry name" value="TWO-COMPONENT SENSOR PPRA"/>
    <property type="match status" value="1"/>
</dbReference>
<feature type="domain" description="HAMP" evidence="17">
    <location>
        <begin position="362"/>
        <end position="414"/>
    </location>
</feature>
<dbReference type="SMART" id="SM00304">
    <property type="entry name" value="HAMP"/>
    <property type="match status" value="1"/>
</dbReference>
<organism evidence="18 19">
    <name type="scientific">Pontibacterium sinense</name>
    <dbReference type="NCBI Taxonomy" id="2781979"/>
    <lineage>
        <taxon>Bacteria</taxon>
        <taxon>Pseudomonadati</taxon>
        <taxon>Pseudomonadota</taxon>
        <taxon>Gammaproteobacteria</taxon>
        <taxon>Oceanospirillales</taxon>
        <taxon>Oceanospirillaceae</taxon>
        <taxon>Pontibacterium</taxon>
    </lineage>
</organism>
<evidence type="ECO:0000256" key="1">
    <source>
        <dbReference type="ARBA" id="ARBA00000085"/>
    </source>
</evidence>
<feature type="transmembrane region" description="Helical" evidence="12">
    <location>
        <begin position="12"/>
        <end position="34"/>
    </location>
</feature>
<feature type="transmembrane region" description="Helical" evidence="12">
    <location>
        <begin position="342"/>
        <end position="361"/>
    </location>
</feature>
<evidence type="ECO:0000256" key="12">
    <source>
        <dbReference type="SAM" id="Phobius"/>
    </source>
</evidence>
<dbReference type="PROSITE" id="PS50112">
    <property type="entry name" value="PAS"/>
    <property type="match status" value="1"/>
</dbReference>
<proteinExistence type="predicted"/>
<dbReference type="Pfam" id="PF08448">
    <property type="entry name" value="PAS_4"/>
    <property type="match status" value="1"/>
</dbReference>
<keyword evidence="7 12" id="KW-0812">Transmembrane</keyword>
<evidence type="ECO:0000256" key="9">
    <source>
        <dbReference type="ARBA" id="ARBA00022989"/>
    </source>
</evidence>
<dbReference type="Gene3D" id="3.30.565.10">
    <property type="entry name" value="Histidine kinase-like ATPase, C-terminal domain"/>
    <property type="match status" value="1"/>
</dbReference>
<dbReference type="InterPro" id="IPR033480">
    <property type="entry name" value="sCache_2"/>
</dbReference>
<dbReference type="InterPro" id="IPR036890">
    <property type="entry name" value="HATPase_C_sf"/>
</dbReference>
<keyword evidence="9 12" id="KW-1133">Transmembrane helix</keyword>
<dbReference type="InterPro" id="IPR001789">
    <property type="entry name" value="Sig_transdc_resp-reg_receiver"/>
</dbReference>
<dbReference type="InterPro" id="IPR003594">
    <property type="entry name" value="HATPase_dom"/>
</dbReference>
<reference evidence="18" key="1">
    <citation type="submission" date="2020-10" db="EMBL/GenBank/DDBJ databases">
        <title>Bacterium isolated from coastal waters sediment.</title>
        <authorList>
            <person name="Chen R.-J."/>
            <person name="Lu D.-C."/>
            <person name="Zhu K.-L."/>
            <person name="Du Z.-J."/>
        </authorList>
    </citation>
    <scope>NUCLEOTIDE SEQUENCE</scope>
    <source>
        <strain evidence="18">N1Y112</strain>
    </source>
</reference>
<name>A0A8J7FTQ5_9GAMM</name>
<dbReference type="SUPFAM" id="SSF55874">
    <property type="entry name" value="ATPase domain of HSP90 chaperone/DNA topoisomerase II/histidine kinase"/>
    <property type="match status" value="1"/>
</dbReference>
<dbReference type="PANTHER" id="PTHR43065">
    <property type="entry name" value="SENSOR HISTIDINE KINASE"/>
    <property type="match status" value="1"/>
</dbReference>
<evidence type="ECO:0000259" key="15">
    <source>
        <dbReference type="PROSITE" id="PS50112"/>
    </source>
</evidence>
<dbReference type="CDD" id="cd00082">
    <property type="entry name" value="HisKA"/>
    <property type="match status" value="1"/>
</dbReference>
<dbReference type="InterPro" id="IPR035965">
    <property type="entry name" value="PAS-like_dom_sf"/>
</dbReference>
<dbReference type="RefSeq" id="WP_193952701.1">
    <property type="nucleotide sequence ID" value="NZ_JADEYS010000006.1"/>
</dbReference>
<evidence type="ECO:0000256" key="8">
    <source>
        <dbReference type="ARBA" id="ARBA00022777"/>
    </source>
</evidence>
<dbReference type="Pfam" id="PF02518">
    <property type="entry name" value="HATPase_c"/>
    <property type="match status" value="1"/>
</dbReference>
<dbReference type="InterPro" id="IPR004358">
    <property type="entry name" value="Sig_transdc_His_kin-like_C"/>
</dbReference>
<evidence type="ECO:0000256" key="4">
    <source>
        <dbReference type="ARBA" id="ARBA00022475"/>
    </source>
</evidence>
<feature type="domain" description="Response regulatory" evidence="14">
    <location>
        <begin position="810"/>
        <end position="924"/>
    </location>
</feature>
<dbReference type="PROSITE" id="PS50110">
    <property type="entry name" value="RESPONSE_REGULATORY"/>
    <property type="match status" value="1"/>
</dbReference>
<evidence type="ECO:0000313" key="19">
    <source>
        <dbReference type="Proteomes" id="UP000640333"/>
    </source>
</evidence>
<dbReference type="EMBL" id="JADEYS010000006">
    <property type="protein sequence ID" value="MBE9397155.1"/>
    <property type="molecule type" value="Genomic_DNA"/>
</dbReference>
<keyword evidence="5 11" id="KW-0597">Phosphoprotein</keyword>
<dbReference type="CDD" id="cd00130">
    <property type="entry name" value="PAS"/>
    <property type="match status" value="1"/>
</dbReference>
<feature type="domain" description="Histidine kinase" evidence="13">
    <location>
        <begin position="566"/>
        <end position="787"/>
    </location>
</feature>
<dbReference type="InterPro" id="IPR013656">
    <property type="entry name" value="PAS_4"/>
</dbReference>
<dbReference type="PRINTS" id="PR00344">
    <property type="entry name" value="BCTRLSENSOR"/>
</dbReference>
<dbReference type="SUPFAM" id="SSF55785">
    <property type="entry name" value="PYP-like sensor domain (PAS domain)"/>
    <property type="match status" value="1"/>
</dbReference>
<evidence type="ECO:0000256" key="2">
    <source>
        <dbReference type="ARBA" id="ARBA00004651"/>
    </source>
</evidence>
<keyword evidence="4" id="KW-1003">Cell membrane</keyword>
<dbReference type="InterPro" id="IPR000700">
    <property type="entry name" value="PAS-assoc_C"/>
</dbReference>
<dbReference type="Gene3D" id="1.10.287.130">
    <property type="match status" value="1"/>
</dbReference>
<sequence>MMSGTKLVRRFFWVILMIIAVMFCAIYIYSVPLIQKEVYAIERNSARLALNNVFQLANKMYSNLEGYREQSLDAHKQRLKAVVELTEAQVINTFREAQKDNLNVNQARARVFENLRNFKYGSDGYIWVADHDATLLSHPDPRFQGFEISQTDNRDQSSIIREVINAAVNEGEGFYQYKWQRLNEGPPIAKLSYVKNYPQWGFVIGSGLYLDDLEIEVQARKQAAIQEVREALSEIQIAKTGYLYIFDKDGHLLAHPNPNIDQTSALELINPASGQPIIGELIKVADTGNELHYKWDKPSDPGNYVYDKISLVRSLEGFGWYICSSVYVDELRHSSVLLSQRILTIALISILLAITLAVFFVNRIVQPIKQLARTAERVRSGDLTARSGIERDDELGMLARTFDTMVHRLRTNIQTLDSTVQERTQELAQLEERQRLILDALPAQIAYLDKGLRYHFVNQGYADLFERDKTQIVGNTIDAVIGPEMMASIRPQITQCLSGSEVAFEYRFDLNGREIITKRLLLPDLDSNGEVIGLLNLSLDITAEKEAERRLTEAQRMSAVGQLAGGLAHDFNNLLSVILGNLLAASDRFSDVEGLQKYMTPAVRASRRGADITARLLAFSRRQALTPTCVHLPALLQDTVELVSSSLPCDITVTQHIAEDTSLFVDPGQLENALVNLALNAKDAMPEGGEIEFRVQPISITQPLEYDEPVTAGDYIEIQVNDTGSGFSEEALAQACEPFYTTKGSGQGSGLGLSMVYGFIKQSRGYITIVNRPERGASVSLLLPAATELIDTIRTPEAPPSDRLDFTDQLLLLVEDDRDVRAVVREQLVSLGFTVLEAADADEAEQLITTLPELDGLVTDIDMPGRLNGFGLAGLMRQRDAASTIVLISGYANNHQASTKDLQWKVLRKPFDRDALAEAINNAMQSVNPITPSNNKQD</sequence>
<evidence type="ECO:0000259" key="13">
    <source>
        <dbReference type="PROSITE" id="PS50109"/>
    </source>
</evidence>
<dbReference type="InterPro" id="IPR000014">
    <property type="entry name" value="PAS"/>
</dbReference>
<protein>
    <recommendedName>
        <fullName evidence="3">histidine kinase</fullName>
        <ecNumber evidence="3">2.7.13.3</ecNumber>
    </recommendedName>
</protein>
<keyword evidence="6" id="KW-0808">Transferase</keyword>
<evidence type="ECO:0000313" key="18">
    <source>
        <dbReference type="EMBL" id="MBE9397155.1"/>
    </source>
</evidence>
<evidence type="ECO:0000256" key="10">
    <source>
        <dbReference type="ARBA" id="ARBA00023136"/>
    </source>
</evidence>
<dbReference type="SMART" id="SM00091">
    <property type="entry name" value="PAS"/>
    <property type="match status" value="1"/>
</dbReference>
<dbReference type="Proteomes" id="UP000640333">
    <property type="component" value="Unassembled WGS sequence"/>
</dbReference>
<dbReference type="Gene3D" id="6.10.340.10">
    <property type="match status" value="1"/>
</dbReference>
<dbReference type="CDD" id="cd12912">
    <property type="entry name" value="PDC2_MCP_like"/>
    <property type="match status" value="1"/>
</dbReference>
<accession>A0A8J7FTQ5</accession>
<comment type="catalytic activity">
    <reaction evidence="1">
        <text>ATP + protein L-histidine = ADP + protein N-phospho-L-histidine.</text>
        <dbReference type="EC" id="2.7.13.3"/>
    </reaction>
</comment>
<dbReference type="NCBIfam" id="TIGR00229">
    <property type="entry name" value="sensory_box"/>
    <property type="match status" value="1"/>
</dbReference>
<dbReference type="AlphaFoldDB" id="A0A8J7FTQ5"/>
<dbReference type="SUPFAM" id="SSF158472">
    <property type="entry name" value="HAMP domain-like"/>
    <property type="match status" value="1"/>
</dbReference>
<gene>
    <name evidence="18" type="ORF">IOQ59_07780</name>
</gene>
<evidence type="ECO:0000259" key="16">
    <source>
        <dbReference type="PROSITE" id="PS50113"/>
    </source>
</evidence>
<dbReference type="PROSITE" id="PS50109">
    <property type="entry name" value="HIS_KIN"/>
    <property type="match status" value="1"/>
</dbReference>
<dbReference type="SMART" id="SM00387">
    <property type="entry name" value="HATPase_c"/>
    <property type="match status" value="1"/>
</dbReference>
<dbReference type="SUPFAM" id="SSF47384">
    <property type="entry name" value="Homodimeric domain of signal transducing histidine kinase"/>
    <property type="match status" value="1"/>
</dbReference>
<dbReference type="PROSITE" id="PS50885">
    <property type="entry name" value="HAMP"/>
    <property type="match status" value="1"/>
</dbReference>
<comment type="subcellular location">
    <subcellularLocation>
        <location evidence="2">Cell membrane</location>
        <topology evidence="2">Multi-pass membrane protein</topology>
    </subcellularLocation>
</comment>
<evidence type="ECO:0000256" key="6">
    <source>
        <dbReference type="ARBA" id="ARBA00022679"/>
    </source>
</evidence>
<dbReference type="EC" id="2.7.13.3" evidence="3"/>
<dbReference type="CDD" id="cd06225">
    <property type="entry name" value="HAMP"/>
    <property type="match status" value="1"/>
</dbReference>
<dbReference type="Gene3D" id="3.30.450.20">
    <property type="entry name" value="PAS domain"/>
    <property type="match status" value="3"/>
</dbReference>
<dbReference type="PROSITE" id="PS50113">
    <property type="entry name" value="PAC"/>
    <property type="match status" value="1"/>
</dbReference>
<dbReference type="Pfam" id="PF08269">
    <property type="entry name" value="dCache_2"/>
    <property type="match status" value="1"/>
</dbReference>
<evidence type="ECO:0000256" key="7">
    <source>
        <dbReference type="ARBA" id="ARBA00022692"/>
    </source>
</evidence>
<dbReference type="GO" id="GO:0005886">
    <property type="term" value="C:plasma membrane"/>
    <property type="evidence" value="ECO:0007669"/>
    <property type="project" value="UniProtKB-SubCell"/>
</dbReference>
<dbReference type="SMART" id="SM00388">
    <property type="entry name" value="HisKA"/>
    <property type="match status" value="1"/>
</dbReference>
<dbReference type="SUPFAM" id="SSF52172">
    <property type="entry name" value="CheY-like"/>
    <property type="match status" value="1"/>
</dbReference>
<evidence type="ECO:0000259" key="17">
    <source>
        <dbReference type="PROSITE" id="PS50885"/>
    </source>
</evidence>
<dbReference type="InterPro" id="IPR004010">
    <property type="entry name" value="Double_Cache_2"/>
</dbReference>
<keyword evidence="8" id="KW-0418">Kinase</keyword>
<evidence type="ECO:0000256" key="3">
    <source>
        <dbReference type="ARBA" id="ARBA00012438"/>
    </source>
</evidence>
<dbReference type="InterPro" id="IPR011006">
    <property type="entry name" value="CheY-like_superfamily"/>
</dbReference>
<keyword evidence="19" id="KW-1185">Reference proteome</keyword>
<dbReference type="InterPro" id="IPR005467">
    <property type="entry name" value="His_kinase_dom"/>
</dbReference>
<dbReference type="Gene3D" id="3.40.50.2300">
    <property type="match status" value="1"/>
</dbReference>
<feature type="domain" description="PAC" evidence="16">
    <location>
        <begin position="500"/>
        <end position="553"/>
    </location>
</feature>
<evidence type="ECO:0000259" key="14">
    <source>
        <dbReference type="PROSITE" id="PS50110"/>
    </source>
</evidence>
<dbReference type="InterPro" id="IPR003660">
    <property type="entry name" value="HAMP_dom"/>
</dbReference>
<dbReference type="InterPro" id="IPR036097">
    <property type="entry name" value="HisK_dim/P_sf"/>
</dbReference>